<organism evidence="1">
    <name type="scientific">Hexamita inflata</name>
    <dbReference type="NCBI Taxonomy" id="28002"/>
    <lineage>
        <taxon>Eukaryota</taxon>
        <taxon>Metamonada</taxon>
        <taxon>Diplomonadida</taxon>
        <taxon>Hexamitidae</taxon>
        <taxon>Hexamitinae</taxon>
        <taxon>Hexamita</taxon>
    </lineage>
</organism>
<sequence length="229" mass="26886">MLTGNKLICKNSSCCKSFDQWIGTPLSGFRSLKWDLHYRLIFECASNSTAKAAALKYNVAETTVDSVFRQFRQYCQQLLDNVQLYQGETKLIDEFVSSHYKNIEQQPKDVTIYYFSIRGKDLKLLRCFHVIGRTIEGVQFYINKYCKGLTYKHLSATFVQNSDNHYDNPANHNDIIKNNNINELGVMMEKSDDKTKISKKELYFNFYNLQRQFSHNPNELLDYVWPTFD</sequence>
<dbReference type="AlphaFoldDB" id="A0AA86NBE8"/>
<accession>A0AA86NBE8</accession>
<reference evidence="1" key="1">
    <citation type="submission" date="2023-06" db="EMBL/GenBank/DDBJ databases">
        <authorList>
            <person name="Kurt Z."/>
        </authorList>
    </citation>
    <scope>NUCLEOTIDE SEQUENCE</scope>
</reference>
<keyword evidence="3" id="KW-1185">Reference proteome</keyword>
<dbReference type="Proteomes" id="UP001642409">
    <property type="component" value="Unassembled WGS sequence"/>
</dbReference>
<gene>
    <name evidence="2" type="ORF">HINF_LOCUS20002</name>
    <name evidence="1" type="ORF">HINF_LOCUS4272</name>
</gene>
<proteinExistence type="predicted"/>
<dbReference type="EMBL" id="CAXDID020000053">
    <property type="protein sequence ID" value="CAL6006117.1"/>
    <property type="molecule type" value="Genomic_DNA"/>
</dbReference>
<evidence type="ECO:0000313" key="3">
    <source>
        <dbReference type="Proteomes" id="UP001642409"/>
    </source>
</evidence>
<evidence type="ECO:0000313" key="2">
    <source>
        <dbReference type="EMBL" id="CAL6006117.1"/>
    </source>
</evidence>
<protein>
    <submittedName>
        <fullName evidence="2">Hypothetical_protein</fullName>
    </submittedName>
</protein>
<evidence type="ECO:0000313" key="1">
    <source>
        <dbReference type="EMBL" id="CAI9916627.1"/>
    </source>
</evidence>
<name>A0AA86NBE8_9EUKA</name>
<dbReference type="EMBL" id="CATOUU010000108">
    <property type="protein sequence ID" value="CAI9916627.1"/>
    <property type="molecule type" value="Genomic_DNA"/>
</dbReference>
<reference evidence="2 3" key="2">
    <citation type="submission" date="2024-07" db="EMBL/GenBank/DDBJ databases">
        <authorList>
            <person name="Akdeniz Z."/>
        </authorList>
    </citation>
    <scope>NUCLEOTIDE SEQUENCE [LARGE SCALE GENOMIC DNA]</scope>
</reference>
<comment type="caution">
    <text evidence="1">The sequence shown here is derived from an EMBL/GenBank/DDBJ whole genome shotgun (WGS) entry which is preliminary data.</text>
</comment>